<name>A0ABR4BKW1_9LECA</name>
<keyword evidence="2" id="KW-1133">Transmembrane helix</keyword>
<evidence type="ECO:0000313" key="3">
    <source>
        <dbReference type="EMBL" id="KAL2058445.1"/>
    </source>
</evidence>
<keyword evidence="2" id="KW-0812">Transmembrane</keyword>
<dbReference type="Proteomes" id="UP001590951">
    <property type="component" value="Unassembled WGS sequence"/>
</dbReference>
<proteinExistence type="predicted"/>
<dbReference type="EMBL" id="JBHFEH010000002">
    <property type="protein sequence ID" value="KAL2058445.1"/>
    <property type="molecule type" value="Genomic_DNA"/>
</dbReference>
<evidence type="ECO:0000256" key="2">
    <source>
        <dbReference type="SAM" id="Phobius"/>
    </source>
</evidence>
<organism evidence="3 4">
    <name type="scientific">Lepraria finkii</name>
    <dbReference type="NCBI Taxonomy" id="1340010"/>
    <lineage>
        <taxon>Eukaryota</taxon>
        <taxon>Fungi</taxon>
        <taxon>Dikarya</taxon>
        <taxon>Ascomycota</taxon>
        <taxon>Pezizomycotina</taxon>
        <taxon>Lecanoromycetes</taxon>
        <taxon>OSLEUM clade</taxon>
        <taxon>Lecanoromycetidae</taxon>
        <taxon>Lecanorales</taxon>
        <taxon>Lecanorineae</taxon>
        <taxon>Stereocaulaceae</taxon>
        <taxon>Lepraria</taxon>
    </lineage>
</organism>
<accession>A0ABR4BKW1</accession>
<reference evidence="3 4" key="1">
    <citation type="submission" date="2024-09" db="EMBL/GenBank/DDBJ databases">
        <title>Rethinking Asexuality: The Enigmatic Case of Functional Sexual Genes in Lepraria (Stereocaulaceae).</title>
        <authorList>
            <person name="Doellman M."/>
            <person name="Sun Y."/>
            <person name="Barcenas-Pena A."/>
            <person name="Lumbsch H.T."/>
            <person name="Grewe F."/>
        </authorList>
    </citation>
    <scope>NUCLEOTIDE SEQUENCE [LARGE SCALE GENOMIC DNA]</scope>
    <source>
        <strain evidence="3 4">Grewe 0041</strain>
    </source>
</reference>
<gene>
    <name evidence="3" type="ORF">ABVK25_001173</name>
</gene>
<keyword evidence="4" id="KW-1185">Reference proteome</keyword>
<feature type="compositionally biased region" description="Low complexity" evidence="1">
    <location>
        <begin position="100"/>
        <end position="109"/>
    </location>
</feature>
<feature type="transmembrane region" description="Helical" evidence="2">
    <location>
        <begin position="69"/>
        <end position="87"/>
    </location>
</feature>
<feature type="region of interest" description="Disordered" evidence="1">
    <location>
        <begin position="94"/>
        <end position="119"/>
    </location>
</feature>
<evidence type="ECO:0000256" key="1">
    <source>
        <dbReference type="SAM" id="MobiDB-lite"/>
    </source>
</evidence>
<evidence type="ECO:0000313" key="4">
    <source>
        <dbReference type="Proteomes" id="UP001590951"/>
    </source>
</evidence>
<keyword evidence="2" id="KW-0472">Membrane</keyword>
<sequence>MSFLFAVSHRQGRRSGSAEETSPTVSLREALYLYTRIAESVVTSIARMDSSSSVTPDSWSIASWLSSNPNYIAVLLVAIILPLILFIDRIGINPTVVAGPTPKSKIPSSDSKKEAKKNK</sequence>
<protein>
    <submittedName>
        <fullName evidence="3">Uncharacterized protein</fullName>
    </submittedName>
</protein>
<comment type="caution">
    <text evidence="3">The sequence shown here is derived from an EMBL/GenBank/DDBJ whole genome shotgun (WGS) entry which is preliminary data.</text>
</comment>